<dbReference type="PANTHER" id="PTHR43520">
    <property type="entry name" value="ATP7, ISOFORM B"/>
    <property type="match status" value="1"/>
</dbReference>
<dbReference type="AlphaFoldDB" id="A0A9W8GC14"/>
<dbReference type="SUPFAM" id="SSF56784">
    <property type="entry name" value="HAD-like"/>
    <property type="match status" value="1"/>
</dbReference>
<keyword evidence="10" id="KW-0460">Magnesium</keyword>
<protein>
    <recommendedName>
        <fullName evidence="3">P-type Cu(+) transporter</fullName>
        <ecNumber evidence="3">7.2.2.8</ecNumber>
    </recommendedName>
    <alternativeName>
        <fullName evidence="16">Cu(2+)-ATPase</fullName>
    </alternativeName>
</protein>
<dbReference type="InterPro" id="IPR001757">
    <property type="entry name" value="P_typ_ATPase"/>
</dbReference>
<feature type="transmembrane region" description="Helical" evidence="17">
    <location>
        <begin position="338"/>
        <end position="355"/>
    </location>
</feature>
<dbReference type="EMBL" id="JANBTW010000012">
    <property type="protein sequence ID" value="KAJ2679424.1"/>
    <property type="molecule type" value="Genomic_DNA"/>
</dbReference>
<reference evidence="20" key="1">
    <citation type="submission" date="2022-07" db="EMBL/GenBank/DDBJ databases">
        <title>Phylogenomic reconstructions and comparative analyses of Kickxellomycotina fungi.</title>
        <authorList>
            <person name="Reynolds N.K."/>
            <person name="Stajich J.E."/>
            <person name="Barry K."/>
            <person name="Grigoriev I.V."/>
            <person name="Crous P."/>
            <person name="Smith M.E."/>
        </authorList>
    </citation>
    <scope>NUCLEOTIDE SEQUENCE</scope>
    <source>
        <strain evidence="20">NRRL 3115</strain>
    </source>
</reference>
<dbReference type="CDD" id="cd00371">
    <property type="entry name" value="HMA"/>
    <property type="match status" value="2"/>
</dbReference>
<dbReference type="InterPro" id="IPR059000">
    <property type="entry name" value="ATPase_P-type_domA"/>
</dbReference>
<dbReference type="Gene3D" id="3.40.1110.10">
    <property type="entry name" value="Calcium-transporting ATPase, cytoplasmic domain N"/>
    <property type="match status" value="1"/>
</dbReference>
<dbReference type="Pfam" id="PF00702">
    <property type="entry name" value="Hydrolase"/>
    <property type="match status" value="1"/>
</dbReference>
<dbReference type="EC" id="7.2.2.8" evidence="3"/>
<comment type="similarity">
    <text evidence="2 17">Belongs to the cation transport ATPase (P-type) (TC 3.A.3) family. Type IB subfamily.</text>
</comment>
<evidence type="ECO:0000256" key="15">
    <source>
        <dbReference type="ARBA" id="ARBA00023136"/>
    </source>
</evidence>
<keyword evidence="12 17" id="KW-1133">Transmembrane helix</keyword>
<dbReference type="SUPFAM" id="SSF81665">
    <property type="entry name" value="Calcium ATPase, transmembrane domain M"/>
    <property type="match status" value="1"/>
</dbReference>
<dbReference type="PROSITE" id="PS01047">
    <property type="entry name" value="HMA_1"/>
    <property type="match status" value="2"/>
</dbReference>
<dbReference type="InterPro" id="IPR018303">
    <property type="entry name" value="ATPase_P-typ_P_site"/>
</dbReference>
<dbReference type="Proteomes" id="UP001151518">
    <property type="component" value="Unassembled WGS sequence"/>
</dbReference>
<evidence type="ECO:0000313" key="21">
    <source>
        <dbReference type="Proteomes" id="UP001151518"/>
    </source>
</evidence>
<evidence type="ECO:0000256" key="17">
    <source>
        <dbReference type="RuleBase" id="RU362081"/>
    </source>
</evidence>
<organism evidence="20 21">
    <name type="scientific">Coemansia spiralis</name>
    <dbReference type="NCBI Taxonomy" id="417178"/>
    <lineage>
        <taxon>Eukaryota</taxon>
        <taxon>Fungi</taxon>
        <taxon>Fungi incertae sedis</taxon>
        <taxon>Zoopagomycota</taxon>
        <taxon>Kickxellomycotina</taxon>
        <taxon>Kickxellomycetes</taxon>
        <taxon>Kickxellales</taxon>
        <taxon>Kickxellaceae</taxon>
        <taxon>Coemansia</taxon>
    </lineage>
</organism>
<sequence length="1034" mass="110378">MSMSTKANRLSNSSTEIRTAYQHSEDNRSELGIMVPEFETILSVTGMTCASCVNSIEQNIGKIGGVVSIKVDLMTAQAAVRHINQTISAEDVRVAIEDMGFDASVLASKQVPTQQIDKSGNTDTAILGNVPIESWFSVEGMTCGSCVATLTSLLEDMPGVVNADVQLLTAQATVKHIPRDIGVREIADALTDAGYTATPLHTGDAKDGTAVDPSTMALKNMEKHRRQSAIRFISSLVFAIPMFIISMIIDMALPSSNHVAKAFHHKVFQQYTVSVICIFFIATAAQLTLGFYFYKHAFKSLFRAKTANMDVLIALGTTASYIGSIISVTLQNGAGEQFFETSVFLMTFVLLGRWLEAIAKGRTVSAVEALVKMQPEDALLVRSTSTKEGDELKSISARQIQLGDLLQVNSGMRVPCDGVVVRGQTEIDESLLTGESVPVAKAEGSAVTGGTLNLTQTFQMRATAINESSTLSRIVKLVREAQSSKPRIQELADRVASRFVPLVVLAAIVVFIAWIIAGATGHIKSEWLMSKQGMGGFSALASHSSNDMEGEQRMSYAIFSLLNAISVLVIACPCALGLAAPTATMVGTGMAARFGILVKGGGATMEAASSIDVVAFDKTGTLTIGKPTVVDSFVNGSLKDHAVGEKFIAWLNARVQELEQLSSHPLAAAICTYIREHNLAELESDDTRLLEHTELPGRGMQGAIVVPPEFAAVLGWPSNGDTEARLLVGKDVWIKEEECNMSSMLGTRSIWSTNGYTPAVVALVPTSGSPTLGVALAAFALADEVRPEAEDVVARLKSRNIDVWMISGDHPAAANAIARRLGIDNVIAGVLPEQKSEMVRSLQLRGKQSNGSSSFGNNSTDSTGSVAENLGSLESGKQDAHIEAGRKEVLARKLLPSFFQRPLLGTKKHRRARVAMVGDGVNDAPALAQADVGIAIGSGTAAAMETAPALLMRSSLYSLLTFLTLSRVVFRRIRLNFVWASMYNVVCIPIAAGILYPAANRGLPPAVAGLLMIASSLTVMTSSLSLKLYKEPKY</sequence>
<dbReference type="PROSITE" id="PS50846">
    <property type="entry name" value="HMA_2"/>
    <property type="match status" value="2"/>
</dbReference>
<comment type="subcellular location">
    <subcellularLocation>
        <location evidence="1">Endomembrane system</location>
        <topology evidence="1">Multi-pass membrane protein</topology>
    </subcellularLocation>
    <subcellularLocation>
        <location evidence="17">Membrane</location>
    </subcellularLocation>
</comment>
<feature type="region of interest" description="Disordered" evidence="18">
    <location>
        <begin position="840"/>
        <end position="869"/>
    </location>
</feature>
<dbReference type="SUPFAM" id="SSF81653">
    <property type="entry name" value="Calcium ATPase, transduction domain A"/>
    <property type="match status" value="1"/>
</dbReference>
<evidence type="ECO:0000256" key="13">
    <source>
        <dbReference type="ARBA" id="ARBA00023008"/>
    </source>
</evidence>
<dbReference type="NCBIfam" id="TIGR01525">
    <property type="entry name" value="ATPase-IB_hvy"/>
    <property type="match status" value="1"/>
</dbReference>
<feature type="transmembrane region" description="Helical" evidence="17">
    <location>
        <begin position="1005"/>
        <end position="1026"/>
    </location>
</feature>
<feature type="transmembrane region" description="Helical" evidence="17">
    <location>
        <begin position="977"/>
        <end position="999"/>
    </location>
</feature>
<dbReference type="GO" id="GO:0043682">
    <property type="term" value="F:P-type divalent copper transporter activity"/>
    <property type="evidence" value="ECO:0007669"/>
    <property type="project" value="TreeGrafter"/>
</dbReference>
<dbReference type="InterPro" id="IPR023214">
    <property type="entry name" value="HAD_sf"/>
</dbReference>
<evidence type="ECO:0000259" key="19">
    <source>
        <dbReference type="PROSITE" id="PS50846"/>
    </source>
</evidence>
<dbReference type="InterPro" id="IPR036163">
    <property type="entry name" value="HMA_dom_sf"/>
</dbReference>
<dbReference type="PROSITE" id="PS00154">
    <property type="entry name" value="ATPASE_E1_E2"/>
    <property type="match status" value="1"/>
</dbReference>
<feature type="transmembrane region" description="Helical" evidence="17">
    <location>
        <begin position="273"/>
        <end position="294"/>
    </location>
</feature>
<dbReference type="FunFam" id="3.30.70.100:FF:000001">
    <property type="entry name" value="ATPase copper transporting beta"/>
    <property type="match status" value="2"/>
</dbReference>
<keyword evidence="11" id="KW-1278">Translocase</keyword>
<dbReference type="PRINTS" id="PR00119">
    <property type="entry name" value="CATATPASE"/>
</dbReference>
<evidence type="ECO:0000313" key="20">
    <source>
        <dbReference type="EMBL" id="KAJ2679424.1"/>
    </source>
</evidence>
<dbReference type="InterPro" id="IPR006121">
    <property type="entry name" value="HMA_dom"/>
</dbReference>
<evidence type="ECO:0000256" key="14">
    <source>
        <dbReference type="ARBA" id="ARBA00023065"/>
    </source>
</evidence>
<dbReference type="CDD" id="cd02094">
    <property type="entry name" value="P-type_ATPase_Cu-like"/>
    <property type="match status" value="1"/>
</dbReference>
<dbReference type="InterPro" id="IPR027256">
    <property type="entry name" value="P-typ_ATPase_IB"/>
</dbReference>
<evidence type="ECO:0000256" key="2">
    <source>
        <dbReference type="ARBA" id="ARBA00006024"/>
    </source>
</evidence>
<dbReference type="PANTHER" id="PTHR43520:SF32">
    <property type="entry name" value="COPPER RESISTANCE P-TYPE ATPASE (EUROFUNG)"/>
    <property type="match status" value="1"/>
</dbReference>
<evidence type="ECO:0000256" key="12">
    <source>
        <dbReference type="ARBA" id="ARBA00022989"/>
    </source>
</evidence>
<feature type="transmembrane region" description="Helical" evidence="17">
    <location>
        <begin position="556"/>
        <end position="580"/>
    </location>
</feature>
<evidence type="ECO:0000256" key="4">
    <source>
        <dbReference type="ARBA" id="ARBA00022448"/>
    </source>
</evidence>
<dbReference type="NCBIfam" id="TIGR00003">
    <property type="entry name" value="copper ion binding protein"/>
    <property type="match status" value="2"/>
</dbReference>
<feature type="compositionally biased region" description="Low complexity" evidence="18">
    <location>
        <begin position="849"/>
        <end position="865"/>
    </location>
</feature>
<evidence type="ECO:0000256" key="11">
    <source>
        <dbReference type="ARBA" id="ARBA00022967"/>
    </source>
</evidence>
<evidence type="ECO:0000256" key="18">
    <source>
        <dbReference type="SAM" id="MobiDB-lite"/>
    </source>
</evidence>
<dbReference type="Pfam" id="PF00122">
    <property type="entry name" value="E1-E2_ATPase"/>
    <property type="match status" value="1"/>
</dbReference>
<evidence type="ECO:0000256" key="9">
    <source>
        <dbReference type="ARBA" id="ARBA00022840"/>
    </source>
</evidence>
<dbReference type="InterPro" id="IPR036412">
    <property type="entry name" value="HAD-like_sf"/>
</dbReference>
<dbReference type="GO" id="GO:0005507">
    <property type="term" value="F:copper ion binding"/>
    <property type="evidence" value="ECO:0007669"/>
    <property type="project" value="InterPro"/>
</dbReference>
<keyword evidence="7" id="KW-0677">Repeat</keyword>
<feature type="transmembrane region" description="Helical" evidence="17">
    <location>
        <begin position="229"/>
        <end position="253"/>
    </location>
</feature>
<evidence type="ECO:0000256" key="3">
    <source>
        <dbReference type="ARBA" id="ARBA00012517"/>
    </source>
</evidence>
<dbReference type="FunFam" id="2.70.150.10:FF:000002">
    <property type="entry name" value="Copper-transporting ATPase 1, putative"/>
    <property type="match status" value="1"/>
</dbReference>
<keyword evidence="13" id="KW-0186">Copper</keyword>
<accession>A0A9W8GC14</accession>
<evidence type="ECO:0000256" key="10">
    <source>
        <dbReference type="ARBA" id="ARBA00022842"/>
    </source>
</evidence>
<keyword evidence="8 17" id="KW-0547">Nucleotide-binding</keyword>
<feature type="domain" description="HMA" evidence="19">
    <location>
        <begin position="132"/>
        <end position="198"/>
    </location>
</feature>
<evidence type="ECO:0000256" key="6">
    <source>
        <dbReference type="ARBA" id="ARBA00022723"/>
    </source>
</evidence>
<evidence type="ECO:0000256" key="7">
    <source>
        <dbReference type="ARBA" id="ARBA00022737"/>
    </source>
</evidence>
<dbReference type="SUPFAM" id="SSF55008">
    <property type="entry name" value="HMA, heavy metal-associated domain"/>
    <property type="match status" value="2"/>
</dbReference>
<evidence type="ECO:0000256" key="1">
    <source>
        <dbReference type="ARBA" id="ARBA00004127"/>
    </source>
</evidence>
<dbReference type="Gene3D" id="3.40.50.1000">
    <property type="entry name" value="HAD superfamily/HAD-like"/>
    <property type="match status" value="2"/>
</dbReference>
<gene>
    <name evidence="20" type="ORF">GGI25_001559</name>
</gene>
<dbReference type="OrthoDB" id="432719at2759"/>
<dbReference type="GO" id="GO:0055070">
    <property type="term" value="P:copper ion homeostasis"/>
    <property type="evidence" value="ECO:0007669"/>
    <property type="project" value="TreeGrafter"/>
</dbReference>
<dbReference type="Gene3D" id="2.70.150.10">
    <property type="entry name" value="Calcium-transporting ATPase, cytoplasmic transduction domain A"/>
    <property type="match status" value="1"/>
</dbReference>
<proteinExistence type="inferred from homology"/>
<dbReference type="InterPro" id="IPR006122">
    <property type="entry name" value="HMA_Cu_ion-bd"/>
</dbReference>
<keyword evidence="5 17" id="KW-0812">Transmembrane</keyword>
<dbReference type="GO" id="GO:0005524">
    <property type="term" value="F:ATP binding"/>
    <property type="evidence" value="ECO:0007669"/>
    <property type="project" value="UniProtKB-UniRule"/>
</dbReference>
<evidence type="ECO:0000256" key="5">
    <source>
        <dbReference type="ARBA" id="ARBA00022692"/>
    </source>
</evidence>
<comment type="caution">
    <text evidence="20">The sequence shown here is derived from an EMBL/GenBank/DDBJ whole genome shotgun (WGS) entry which is preliminary data.</text>
</comment>
<dbReference type="PRINTS" id="PR00943">
    <property type="entry name" value="CUATPASE"/>
</dbReference>
<dbReference type="GO" id="GO:0016020">
    <property type="term" value="C:membrane"/>
    <property type="evidence" value="ECO:0007669"/>
    <property type="project" value="UniProtKB-SubCell"/>
</dbReference>
<dbReference type="NCBIfam" id="TIGR01494">
    <property type="entry name" value="ATPase_P-type"/>
    <property type="match status" value="2"/>
</dbReference>
<dbReference type="InterPro" id="IPR023299">
    <property type="entry name" value="ATPase_P-typ_cyto_dom_N"/>
</dbReference>
<keyword evidence="14" id="KW-0406">Ion transport</keyword>
<dbReference type="InterPro" id="IPR008250">
    <property type="entry name" value="ATPase_P-typ_transduc_dom_A_sf"/>
</dbReference>
<keyword evidence="6 17" id="KW-0479">Metal-binding</keyword>
<keyword evidence="15 17" id="KW-0472">Membrane</keyword>
<dbReference type="GO" id="GO:0140581">
    <property type="term" value="F:P-type monovalent copper transporter activity"/>
    <property type="evidence" value="ECO:0007669"/>
    <property type="project" value="UniProtKB-EC"/>
</dbReference>
<feature type="domain" description="HMA" evidence="19">
    <location>
        <begin position="38"/>
        <end position="104"/>
    </location>
</feature>
<dbReference type="PRINTS" id="PR00942">
    <property type="entry name" value="CUATPASEI"/>
</dbReference>
<dbReference type="InterPro" id="IPR017969">
    <property type="entry name" value="Heavy-metal-associated_CS"/>
</dbReference>
<feature type="transmembrane region" description="Helical" evidence="17">
    <location>
        <begin position="495"/>
        <end position="517"/>
    </location>
</feature>
<dbReference type="GO" id="GO:0016887">
    <property type="term" value="F:ATP hydrolysis activity"/>
    <property type="evidence" value="ECO:0007669"/>
    <property type="project" value="InterPro"/>
</dbReference>
<name>A0A9W8GC14_9FUNG</name>
<feature type="transmembrane region" description="Helical" evidence="17">
    <location>
        <begin position="306"/>
        <end position="326"/>
    </location>
</feature>
<evidence type="ECO:0000256" key="16">
    <source>
        <dbReference type="ARBA" id="ARBA00080126"/>
    </source>
</evidence>
<dbReference type="Pfam" id="PF00403">
    <property type="entry name" value="HMA"/>
    <property type="match status" value="2"/>
</dbReference>
<dbReference type="InterPro" id="IPR023298">
    <property type="entry name" value="ATPase_P-typ_TM_dom_sf"/>
</dbReference>
<keyword evidence="4" id="KW-0813">Transport</keyword>
<keyword evidence="9 17" id="KW-0067">ATP-binding</keyword>
<evidence type="ECO:0000256" key="8">
    <source>
        <dbReference type="ARBA" id="ARBA00022741"/>
    </source>
</evidence>
<dbReference type="Gene3D" id="3.30.70.100">
    <property type="match status" value="2"/>
</dbReference>